<reference evidence="2" key="1">
    <citation type="submission" date="2023-08" db="EMBL/GenBank/DDBJ databases">
        <authorList>
            <person name="Chen Y."/>
            <person name="Shah S."/>
            <person name="Dougan E. K."/>
            <person name="Thang M."/>
            <person name="Chan C."/>
        </authorList>
    </citation>
    <scope>NUCLEOTIDE SEQUENCE</scope>
</reference>
<dbReference type="AlphaFoldDB" id="A0AA36HUV4"/>
<sequence>MGIRENAKELADEITPFARTLLGCTACGLCLALALAIAFGCYLDLTLQGIREIWERADCSVLGPGRITTLATTCKEAQGNACARLGEFENVLSSVFVSYCRGPADGARCFEVQADKCGLSSPIDLAQAGQYQEMTNTSVAIPCWYNRLQEQTQETTEEEATQSSCDASGCSFYKTSKARYTVRLNEEPCATPRAKGSVGVTVVLGMLVCGACLCSVGCAFRSRRELLTDYEDEFTET</sequence>
<accession>A0AA36HUV4</accession>
<organism evidence="2 3">
    <name type="scientific">Effrenium voratum</name>
    <dbReference type="NCBI Taxonomy" id="2562239"/>
    <lineage>
        <taxon>Eukaryota</taxon>
        <taxon>Sar</taxon>
        <taxon>Alveolata</taxon>
        <taxon>Dinophyceae</taxon>
        <taxon>Suessiales</taxon>
        <taxon>Symbiodiniaceae</taxon>
        <taxon>Effrenium</taxon>
    </lineage>
</organism>
<keyword evidence="3" id="KW-1185">Reference proteome</keyword>
<gene>
    <name evidence="2" type="ORF">EVOR1521_LOCUS4435</name>
</gene>
<keyword evidence="1" id="KW-1133">Transmembrane helix</keyword>
<keyword evidence="1" id="KW-0812">Transmembrane</keyword>
<evidence type="ECO:0000256" key="1">
    <source>
        <dbReference type="SAM" id="Phobius"/>
    </source>
</evidence>
<evidence type="ECO:0000313" key="3">
    <source>
        <dbReference type="Proteomes" id="UP001178507"/>
    </source>
</evidence>
<name>A0AA36HUV4_9DINO</name>
<protein>
    <submittedName>
        <fullName evidence="2">Uncharacterized protein</fullName>
    </submittedName>
</protein>
<feature type="transmembrane region" description="Helical" evidence="1">
    <location>
        <begin position="21"/>
        <end position="45"/>
    </location>
</feature>
<dbReference type="EMBL" id="CAUJNA010000297">
    <property type="protein sequence ID" value="CAJ1375067.1"/>
    <property type="molecule type" value="Genomic_DNA"/>
</dbReference>
<proteinExistence type="predicted"/>
<feature type="transmembrane region" description="Helical" evidence="1">
    <location>
        <begin position="198"/>
        <end position="220"/>
    </location>
</feature>
<keyword evidence="1" id="KW-0472">Membrane</keyword>
<dbReference type="Proteomes" id="UP001178507">
    <property type="component" value="Unassembled WGS sequence"/>
</dbReference>
<comment type="caution">
    <text evidence="2">The sequence shown here is derived from an EMBL/GenBank/DDBJ whole genome shotgun (WGS) entry which is preliminary data.</text>
</comment>
<evidence type="ECO:0000313" key="2">
    <source>
        <dbReference type="EMBL" id="CAJ1375067.1"/>
    </source>
</evidence>